<comment type="subcellular location">
    <subcellularLocation>
        <location evidence="1">Cell membrane</location>
        <topology evidence="1">Multi-pass membrane protein</topology>
    </subcellularLocation>
</comment>
<dbReference type="Proteomes" id="UP000619260">
    <property type="component" value="Unassembled WGS sequence"/>
</dbReference>
<protein>
    <submittedName>
        <fullName evidence="9">MFS transporter</fullName>
    </submittedName>
</protein>
<feature type="transmembrane region" description="Helical" evidence="7">
    <location>
        <begin position="159"/>
        <end position="187"/>
    </location>
</feature>
<evidence type="ECO:0000313" key="9">
    <source>
        <dbReference type="EMBL" id="GIJ44433.1"/>
    </source>
</evidence>
<keyword evidence="3" id="KW-1003">Cell membrane</keyword>
<evidence type="ECO:0000256" key="7">
    <source>
        <dbReference type="SAM" id="Phobius"/>
    </source>
</evidence>
<dbReference type="CDD" id="cd06173">
    <property type="entry name" value="MFS_MefA_like"/>
    <property type="match status" value="1"/>
</dbReference>
<evidence type="ECO:0000313" key="10">
    <source>
        <dbReference type="Proteomes" id="UP000619260"/>
    </source>
</evidence>
<reference evidence="9" key="1">
    <citation type="submission" date="2021-01" db="EMBL/GenBank/DDBJ databases">
        <title>Whole genome shotgun sequence of Virgisporangium aliadipatigenens NBRC 105644.</title>
        <authorList>
            <person name="Komaki H."/>
            <person name="Tamura T."/>
        </authorList>
    </citation>
    <scope>NUCLEOTIDE SEQUENCE</scope>
    <source>
        <strain evidence="9">NBRC 105644</strain>
    </source>
</reference>
<name>A0A8J3YHQ9_9ACTN</name>
<dbReference type="GO" id="GO:0022857">
    <property type="term" value="F:transmembrane transporter activity"/>
    <property type="evidence" value="ECO:0007669"/>
    <property type="project" value="InterPro"/>
</dbReference>
<evidence type="ECO:0000259" key="8">
    <source>
        <dbReference type="PROSITE" id="PS50850"/>
    </source>
</evidence>
<evidence type="ECO:0000256" key="6">
    <source>
        <dbReference type="ARBA" id="ARBA00023136"/>
    </source>
</evidence>
<evidence type="ECO:0000256" key="2">
    <source>
        <dbReference type="ARBA" id="ARBA00022448"/>
    </source>
</evidence>
<dbReference type="InterPro" id="IPR020846">
    <property type="entry name" value="MFS_dom"/>
</dbReference>
<feature type="transmembrane region" description="Helical" evidence="7">
    <location>
        <begin position="224"/>
        <end position="248"/>
    </location>
</feature>
<feature type="transmembrane region" description="Helical" evidence="7">
    <location>
        <begin position="79"/>
        <end position="99"/>
    </location>
</feature>
<dbReference type="PANTHER" id="PTHR23513:SF11">
    <property type="entry name" value="STAPHYLOFERRIN A TRANSPORTER"/>
    <property type="match status" value="1"/>
</dbReference>
<feature type="transmembrane region" description="Helical" evidence="7">
    <location>
        <begin position="378"/>
        <end position="396"/>
    </location>
</feature>
<dbReference type="InterPro" id="IPR010290">
    <property type="entry name" value="TM_effector"/>
</dbReference>
<feature type="transmembrane region" description="Helical" evidence="7">
    <location>
        <begin position="287"/>
        <end position="304"/>
    </location>
</feature>
<feature type="transmembrane region" description="Helical" evidence="7">
    <location>
        <begin position="45"/>
        <end position="67"/>
    </location>
</feature>
<accession>A0A8J3YHQ9</accession>
<dbReference type="PANTHER" id="PTHR23513">
    <property type="entry name" value="INTEGRAL MEMBRANE EFFLUX PROTEIN-RELATED"/>
    <property type="match status" value="1"/>
</dbReference>
<comment type="caution">
    <text evidence="9">The sequence shown here is derived from an EMBL/GenBank/DDBJ whole genome shotgun (WGS) entry which is preliminary data.</text>
</comment>
<feature type="transmembrane region" description="Helical" evidence="7">
    <location>
        <begin position="347"/>
        <end position="366"/>
    </location>
</feature>
<dbReference type="InterPro" id="IPR036259">
    <property type="entry name" value="MFS_trans_sf"/>
</dbReference>
<keyword evidence="5 7" id="KW-1133">Transmembrane helix</keyword>
<evidence type="ECO:0000256" key="4">
    <source>
        <dbReference type="ARBA" id="ARBA00022692"/>
    </source>
</evidence>
<dbReference type="EMBL" id="BOPF01000004">
    <property type="protein sequence ID" value="GIJ44433.1"/>
    <property type="molecule type" value="Genomic_DNA"/>
</dbReference>
<dbReference type="PROSITE" id="PS50850">
    <property type="entry name" value="MFS"/>
    <property type="match status" value="1"/>
</dbReference>
<dbReference type="Gene3D" id="1.20.1250.20">
    <property type="entry name" value="MFS general substrate transporter like domains"/>
    <property type="match status" value="1"/>
</dbReference>
<feature type="transmembrane region" description="Helical" evidence="7">
    <location>
        <begin position="310"/>
        <end position="327"/>
    </location>
</feature>
<dbReference type="SUPFAM" id="SSF103473">
    <property type="entry name" value="MFS general substrate transporter"/>
    <property type="match status" value="1"/>
</dbReference>
<feature type="transmembrane region" description="Helical" evidence="7">
    <location>
        <begin position="12"/>
        <end position="33"/>
    </location>
</feature>
<proteinExistence type="predicted"/>
<dbReference type="AlphaFoldDB" id="A0A8J3YHQ9"/>
<sequence>MQRVFRSFKVRNFRLFITGQIVKLVGVWMLFVTQDWLVLELSGDSATALGLVTALQFAPVLLLTLYGGKLADRYDKRHVIMLANVFFAACSLSLGLLVAFGAVRLWHVFLFAALIGCVSAIENPTRQAFWSELVGPELMPNALSLGSATFNLARLVGPAVAGVLIASLGSGTVVLITAAMAVVAVVLQLRLRADELYRDFDRAPAKADTSIKGGLRYVQRRPDLMLIMALVLVIGMLGFNFQLTLAVLAKTVFRTGAEAFGVLTSALACGALGGALASTVRRGRPTVYVVLAAATAFATLETLLGLAPTFWLAITLALPTGFFMIYFMQAANQRIQLGVDPLFRGRVMALHVLVFFGTTPLGAPLVGWVSEEFGPRVGIWSGGLGSLVAALAIALIQVRRSKARVRVHLRPSPHVHLAEPASAEGPALELRVPTLR</sequence>
<feature type="transmembrane region" description="Helical" evidence="7">
    <location>
        <begin position="260"/>
        <end position="280"/>
    </location>
</feature>
<feature type="domain" description="Major facilitator superfamily (MFS) profile" evidence="8">
    <location>
        <begin position="1"/>
        <end position="196"/>
    </location>
</feature>
<dbReference type="Pfam" id="PF05977">
    <property type="entry name" value="MFS_3"/>
    <property type="match status" value="1"/>
</dbReference>
<evidence type="ECO:0000256" key="1">
    <source>
        <dbReference type="ARBA" id="ARBA00004651"/>
    </source>
</evidence>
<keyword evidence="4 7" id="KW-0812">Transmembrane</keyword>
<dbReference type="GO" id="GO:0005886">
    <property type="term" value="C:plasma membrane"/>
    <property type="evidence" value="ECO:0007669"/>
    <property type="project" value="UniProtKB-SubCell"/>
</dbReference>
<evidence type="ECO:0000256" key="3">
    <source>
        <dbReference type="ARBA" id="ARBA00022475"/>
    </source>
</evidence>
<organism evidence="9 10">
    <name type="scientific">Virgisporangium aliadipatigenens</name>
    <dbReference type="NCBI Taxonomy" id="741659"/>
    <lineage>
        <taxon>Bacteria</taxon>
        <taxon>Bacillati</taxon>
        <taxon>Actinomycetota</taxon>
        <taxon>Actinomycetes</taxon>
        <taxon>Micromonosporales</taxon>
        <taxon>Micromonosporaceae</taxon>
        <taxon>Virgisporangium</taxon>
    </lineage>
</organism>
<gene>
    <name evidence="9" type="ORF">Val02_13190</name>
</gene>
<keyword evidence="10" id="KW-1185">Reference proteome</keyword>
<dbReference type="RefSeq" id="WP_203898015.1">
    <property type="nucleotide sequence ID" value="NZ_BOPF01000004.1"/>
</dbReference>
<keyword evidence="6 7" id="KW-0472">Membrane</keyword>
<evidence type="ECO:0000256" key="5">
    <source>
        <dbReference type="ARBA" id="ARBA00022989"/>
    </source>
</evidence>
<keyword evidence="2" id="KW-0813">Transport</keyword>